<dbReference type="AlphaFoldDB" id="A0AA48RIN7"/>
<dbReference type="PANTHER" id="PTHR39966:SF3">
    <property type="entry name" value="DUF438 DOMAIN-CONTAINING PROTEIN"/>
    <property type="match status" value="1"/>
</dbReference>
<protein>
    <submittedName>
        <fullName evidence="2">Hemerythrin</fullName>
    </submittedName>
</protein>
<evidence type="ECO:0000313" key="3">
    <source>
        <dbReference type="Proteomes" id="UP001189619"/>
    </source>
</evidence>
<dbReference type="EMBL" id="OY569118">
    <property type="protein sequence ID" value="CAJ1003954.1"/>
    <property type="molecule type" value="Genomic_DNA"/>
</dbReference>
<evidence type="ECO:0000259" key="1">
    <source>
        <dbReference type="Pfam" id="PF01814"/>
    </source>
</evidence>
<dbReference type="Gene3D" id="1.20.120.520">
    <property type="entry name" value="nmb1532 protein domain like"/>
    <property type="match status" value="1"/>
</dbReference>
<dbReference type="Proteomes" id="UP001189619">
    <property type="component" value="Chromosome"/>
</dbReference>
<dbReference type="PANTHER" id="PTHR39966">
    <property type="entry name" value="BLL2471 PROTEIN-RELATED"/>
    <property type="match status" value="1"/>
</dbReference>
<dbReference type="KEGG" id="bayd:BSPP4475_16640"/>
<feature type="domain" description="Hemerythrin-like" evidence="1">
    <location>
        <begin position="24"/>
        <end position="164"/>
    </location>
</feature>
<dbReference type="InterPro" id="IPR012312">
    <property type="entry name" value="Hemerythrin-like"/>
</dbReference>
<organism evidence="2 3">
    <name type="scientific">Brevibacillus aydinogluensis</name>
    <dbReference type="NCBI Taxonomy" id="927786"/>
    <lineage>
        <taxon>Bacteria</taxon>
        <taxon>Bacillati</taxon>
        <taxon>Bacillota</taxon>
        <taxon>Bacilli</taxon>
        <taxon>Bacillales</taxon>
        <taxon>Paenibacillaceae</taxon>
        <taxon>Brevibacillus</taxon>
    </lineage>
</organism>
<dbReference type="RefSeq" id="WP_171566557.1">
    <property type="nucleotide sequence ID" value="NZ_JAUSVZ010000021.1"/>
</dbReference>
<dbReference type="CDD" id="cd12108">
    <property type="entry name" value="Hr-like"/>
    <property type="match status" value="1"/>
</dbReference>
<dbReference type="GO" id="GO:0005886">
    <property type="term" value="C:plasma membrane"/>
    <property type="evidence" value="ECO:0007669"/>
    <property type="project" value="TreeGrafter"/>
</dbReference>
<proteinExistence type="predicted"/>
<evidence type="ECO:0000313" key="2">
    <source>
        <dbReference type="EMBL" id="CAJ1003954.1"/>
    </source>
</evidence>
<name>A0AA48RIN7_9BACL</name>
<keyword evidence="3" id="KW-1185">Reference proteome</keyword>
<gene>
    <name evidence="2" type="ORF">BSPP4475_16640</name>
</gene>
<dbReference type="Pfam" id="PF01814">
    <property type="entry name" value="Hemerythrin"/>
    <property type="match status" value="1"/>
</dbReference>
<sequence>MEQMPHHCGHMMSEGRAQVALCEPLAQLKREHGPLREQMDAFAREAAEIGADQETTDWTAQLAALKQKVEAFVRELDPHSEREEGALFPLMAKYIGRQMGPIAVMEYEHELAKQNLKKFLEAVEQLEGTADAGRAKEIASYALQAHAVLTDHFMKEENVLFPMAENMLNAEEKAELSRAVCRDSI</sequence>
<reference evidence="2" key="1">
    <citation type="submission" date="2023-07" db="EMBL/GenBank/DDBJ databases">
        <authorList>
            <person name="Ivanov I."/>
            <person name="Teneva D."/>
            <person name="Stoikov I."/>
        </authorList>
    </citation>
    <scope>NUCLEOTIDE SEQUENCE</scope>
    <source>
        <strain evidence="2">4475</strain>
    </source>
</reference>
<accession>A0AA48RIN7</accession>